<feature type="transmembrane region" description="Helical" evidence="8">
    <location>
        <begin position="104"/>
        <end position="125"/>
    </location>
</feature>
<dbReference type="EMBL" id="MAYT01000030">
    <property type="protein sequence ID" value="OCA81946.1"/>
    <property type="molecule type" value="Genomic_DNA"/>
</dbReference>
<feature type="binding site" evidence="7">
    <location>
        <position position="211"/>
    </location>
    <ligand>
        <name>Mg(2+)</name>
        <dbReference type="ChEBI" id="CHEBI:18420"/>
    </ligand>
</feature>
<evidence type="ECO:0000256" key="5">
    <source>
        <dbReference type="ARBA" id="ARBA00022989"/>
    </source>
</evidence>
<reference evidence="10" key="1">
    <citation type="submission" date="2016-05" db="EMBL/GenBank/DDBJ databases">
        <authorList>
            <person name="Liu B."/>
            <person name="Wang J."/>
            <person name="Zhu Y."/>
            <person name="Liu G."/>
            <person name="Chen Q."/>
            <person name="Chen Z."/>
            <person name="Lan J."/>
            <person name="Che J."/>
            <person name="Ge C."/>
            <person name="Shi H."/>
            <person name="Pan Z."/>
            <person name="Liu X."/>
        </authorList>
    </citation>
    <scope>NUCLEOTIDE SEQUENCE [LARGE SCALE GENOMIC DNA]</scope>
    <source>
        <strain evidence="10">FJAT-27215</strain>
    </source>
</reference>
<feature type="transmembrane region" description="Helical" evidence="8">
    <location>
        <begin position="159"/>
        <end position="177"/>
    </location>
</feature>
<comment type="subcellular location">
    <subcellularLocation>
        <location evidence="1">Cell membrane</location>
        <topology evidence="1">Multi-pass membrane protein</topology>
    </subcellularLocation>
</comment>
<comment type="cofactor">
    <cofactor evidence="7">
        <name>Mg(2+)</name>
        <dbReference type="ChEBI" id="CHEBI:18420"/>
    </cofactor>
</comment>
<dbReference type="GO" id="GO:0046872">
    <property type="term" value="F:metal ion binding"/>
    <property type="evidence" value="ECO:0007669"/>
    <property type="project" value="UniProtKB-KW"/>
</dbReference>
<keyword evidence="6 8" id="KW-0472">Membrane</keyword>
<feature type="transmembrane region" description="Helical" evidence="8">
    <location>
        <begin position="214"/>
        <end position="230"/>
    </location>
</feature>
<keyword evidence="3 9" id="KW-0808">Transferase</keyword>
<dbReference type="GO" id="GO:0009103">
    <property type="term" value="P:lipopolysaccharide biosynthetic process"/>
    <property type="evidence" value="ECO:0007669"/>
    <property type="project" value="TreeGrafter"/>
</dbReference>
<organism evidence="9 10">
    <name type="scientific">Pseudobacillus wudalianchiensis</name>
    <dbReference type="NCBI Taxonomy" id="1743143"/>
    <lineage>
        <taxon>Bacteria</taxon>
        <taxon>Bacillati</taxon>
        <taxon>Bacillota</taxon>
        <taxon>Bacilli</taxon>
        <taxon>Bacillales</taxon>
        <taxon>Bacillaceae</taxon>
        <taxon>Pseudobacillus</taxon>
    </lineage>
</organism>
<evidence type="ECO:0000256" key="7">
    <source>
        <dbReference type="PIRSR" id="PIRSR600715-1"/>
    </source>
</evidence>
<evidence type="ECO:0000256" key="8">
    <source>
        <dbReference type="SAM" id="Phobius"/>
    </source>
</evidence>
<evidence type="ECO:0000256" key="1">
    <source>
        <dbReference type="ARBA" id="ARBA00004651"/>
    </source>
</evidence>
<evidence type="ECO:0000256" key="4">
    <source>
        <dbReference type="ARBA" id="ARBA00022692"/>
    </source>
</evidence>
<protein>
    <submittedName>
        <fullName evidence="9">Undecaprenyl-phosphate alpha-N-acetylglucosaminyl 1-phosphate transferase</fullName>
    </submittedName>
</protein>
<feature type="transmembrane region" description="Helical" evidence="8">
    <location>
        <begin position="49"/>
        <end position="68"/>
    </location>
</feature>
<dbReference type="PANTHER" id="PTHR22926">
    <property type="entry name" value="PHOSPHO-N-ACETYLMURAMOYL-PENTAPEPTIDE-TRANSFERASE"/>
    <property type="match status" value="1"/>
</dbReference>
<dbReference type="GO" id="GO:0005886">
    <property type="term" value="C:plasma membrane"/>
    <property type="evidence" value="ECO:0007669"/>
    <property type="project" value="UniProtKB-SubCell"/>
</dbReference>
<evidence type="ECO:0000256" key="3">
    <source>
        <dbReference type="ARBA" id="ARBA00022679"/>
    </source>
</evidence>
<dbReference type="PANTHER" id="PTHR22926:SF3">
    <property type="entry name" value="UNDECAPRENYL-PHOSPHATE ALPHA-N-ACETYLGLUCOSAMINYL 1-PHOSPHATE TRANSFERASE"/>
    <property type="match status" value="1"/>
</dbReference>
<dbReference type="CDD" id="cd06853">
    <property type="entry name" value="GT_WecA_like"/>
    <property type="match status" value="1"/>
</dbReference>
<dbReference type="GO" id="GO:0071555">
    <property type="term" value="P:cell wall organization"/>
    <property type="evidence" value="ECO:0007669"/>
    <property type="project" value="TreeGrafter"/>
</dbReference>
<evidence type="ECO:0000313" key="9">
    <source>
        <dbReference type="EMBL" id="OCA81946.1"/>
    </source>
</evidence>
<name>A0A1B9ADM6_9BACI</name>
<proteinExistence type="predicted"/>
<evidence type="ECO:0000313" key="10">
    <source>
        <dbReference type="Proteomes" id="UP000092578"/>
    </source>
</evidence>
<sequence length="353" mass="37898">MNLQLFLAFAVSFITALVITPFVIKLAIKIGAVDKPNERKVHQTLMPRLGGLAIFIGVAAGFFAAGLYEERVATISIGALLIVVLGIFDDLYELSAKTKFIGQILIAVLIVSSGLTIDFITIPFINEKIQLGLLAYPFTVFWIVGITNAVNLIDGLDGLAAGISSIGIASIAILAALSGKVLILTLALIVLGSTLGFLRYNFHPAKIFMGDTGALFLGYVIAVLSLLGLYKSVTLFSIIIPVIILGVPVFDTLFAIIRRIINKKPISAPDKSHLHHRILALGLSHRNTVLVIYGFGILFSVAAILLSSATLWASLAIMVLLLAVLHMIAELVGAVGERYKTFSKIYRKLSGRS</sequence>
<accession>A0A1B9ADM6</accession>
<keyword evidence="2" id="KW-1003">Cell membrane</keyword>
<dbReference type="InterPro" id="IPR018480">
    <property type="entry name" value="PNAcMuramoyl-5peptid_Trfase_CS"/>
</dbReference>
<dbReference type="GO" id="GO:0044038">
    <property type="term" value="P:cell wall macromolecule biosynthetic process"/>
    <property type="evidence" value="ECO:0007669"/>
    <property type="project" value="TreeGrafter"/>
</dbReference>
<feature type="transmembrane region" description="Helical" evidence="8">
    <location>
        <begin position="311"/>
        <end position="335"/>
    </location>
</feature>
<feature type="transmembrane region" description="Helical" evidence="8">
    <location>
        <begin position="74"/>
        <end position="92"/>
    </location>
</feature>
<feature type="transmembrane region" description="Helical" evidence="8">
    <location>
        <begin position="278"/>
        <end position="305"/>
    </location>
</feature>
<feature type="transmembrane region" description="Helical" evidence="8">
    <location>
        <begin position="183"/>
        <end position="202"/>
    </location>
</feature>
<evidence type="ECO:0000256" key="6">
    <source>
        <dbReference type="ARBA" id="ARBA00023136"/>
    </source>
</evidence>
<dbReference type="RefSeq" id="WP_049661947.1">
    <property type="nucleotide sequence ID" value="NZ_MAYT01000030.1"/>
</dbReference>
<keyword evidence="5 8" id="KW-1133">Transmembrane helix</keyword>
<feature type="transmembrane region" description="Helical" evidence="8">
    <location>
        <begin position="6"/>
        <end position="28"/>
    </location>
</feature>
<feature type="binding site" evidence="7">
    <location>
        <position position="151"/>
    </location>
    <ligand>
        <name>Mg(2+)</name>
        <dbReference type="ChEBI" id="CHEBI:18420"/>
    </ligand>
</feature>
<dbReference type="GO" id="GO:0016780">
    <property type="term" value="F:phosphotransferase activity, for other substituted phosphate groups"/>
    <property type="evidence" value="ECO:0007669"/>
    <property type="project" value="InterPro"/>
</dbReference>
<dbReference type="Pfam" id="PF00953">
    <property type="entry name" value="Glycos_transf_4"/>
    <property type="match status" value="1"/>
</dbReference>
<gene>
    <name evidence="9" type="ORF">A8F95_14620</name>
</gene>
<keyword evidence="7" id="KW-0479">Metal-binding</keyword>
<dbReference type="PROSITE" id="PS01348">
    <property type="entry name" value="MRAY_2"/>
    <property type="match status" value="1"/>
</dbReference>
<feature type="transmembrane region" description="Helical" evidence="8">
    <location>
        <begin position="131"/>
        <end position="152"/>
    </location>
</feature>
<dbReference type="InterPro" id="IPR000715">
    <property type="entry name" value="Glycosyl_transferase_4"/>
</dbReference>
<dbReference type="AlphaFoldDB" id="A0A1B9ADM6"/>
<comment type="caution">
    <text evidence="9">The sequence shown here is derived from an EMBL/GenBank/DDBJ whole genome shotgun (WGS) entry which is preliminary data.</text>
</comment>
<keyword evidence="10" id="KW-1185">Reference proteome</keyword>
<keyword evidence="4 8" id="KW-0812">Transmembrane</keyword>
<evidence type="ECO:0000256" key="2">
    <source>
        <dbReference type="ARBA" id="ARBA00022475"/>
    </source>
</evidence>
<dbReference type="Proteomes" id="UP000092578">
    <property type="component" value="Unassembled WGS sequence"/>
</dbReference>
<keyword evidence="7" id="KW-0460">Magnesium</keyword>
<feature type="transmembrane region" description="Helical" evidence="8">
    <location>
        <begin position="236"/>
        <end position="257"/>
    </location>
</feature>